<feature type="signal peptide" evidence="6">
    <location>
        <begin position="1"/>
        <end position="19"/>
    </location>
</feature>
<evidence type="ECO:0000256" key="3">
    <source>
        <dbReference type="ARBA" id="ARBA00022512"/>
    </source>
</evidence>
<name>A0A0C3E8A8_9AGAM</name>
<dbReference type="OrthoDB" id="4225815at2759"/>
<evidence type="ECO:0000256" key="2">
    <source>
        <dbReference type="ARBA" id="ARBA00010446"/>
    </source>
</evidence>
<accession>A0A0C3E8A8</accession>
<dbReference type="STRING" id="1036808.A0A0C3E8A8"/>
<dbReference type="Pfam" id="PF01185">
    <property type="entry name" value="Hydrophobin"/>
    <property type="match status" value="1"/>
</dbReference>
<evidence type="ECO:0000256" key="4">
    <source>
        <dbReference type="ARBA" id="ARBA00022525"/>
    </source>
</evidence>
<comment type="similarity">
    <text evidence="2 6">Belongs to the fungal hydrophobin family.</text>
</comment>
<keyword evidence="4 6" id="KW-0964">Secreted</keyword>
<dbReference type="EMBL" id="KN822027">
    <property type="protein sequence ID" value="KIM64599.1"/>
    <property type="molecule type" value="Genomic_DNA"/>
</dbReference>
<keyword evidence="8" id="KW-1185">Reference proteome</keyword>
<evidence type="ECO:0000313" key="7">
    <source>
        <dbReference type="EMBL" id="KIM64599.1"/>
    </source>
</evidence>
<keyword evidence="6" id="KW-0732">Signal</keyword>
<dbReference type="InterPro" id="IPR001338">
    <property type="entry name" value="Class_I_Hydrophobin"/>
</dbReference>
<dbReference type="AlphaFoldDB" id="A0A0C3E8A8"/>
<gene>
    <name evidence="7" type="ORF">SCLCIDRAFT_114566</name>
</gene>
<evidence type="ECO:0000313" key="8">
    <source>
        <dbReference type="Proteomes" id="UP000053989"/>
    </source>
</evidence>
<sequence>MLVRASALFTVALAGIAIAAPSKLPRGDDGGAYCNTGNLKCCNTIQSTNNPQTSNVLGLFGIPVDGINGNIGFNCVPITPIGVGQGANCVQEPVCCEGNQAGGLIGVNCVPINVNV</sequence>
<dbReference type="GO" id="GO:0005199">
    <property type="term" value="F:structural constituent of cell wall"/>
    <property type="evidence" value="ECO:0007669"/>
    <property type="project" value="InterPro"/>
</dbReference>
<dbReference type="Proteomes" id="UP000053989">
    <property type="component" value="Unassembled WGS sequence"/>
</dbReference>
<evidence type="ECO:0000256" key="1">
    <source>
        <dbReference type="ARBA" id="ARBA00004191"/>
    </source>
</evidence>
<dbReference type="SMART" id="SM00075">
    <property type="entry name" value="HYDRO"/>
    <property type="match status" value="1"/>
</dbReference>
<dbReference type="CDD" id="cd23507">
    <property type="entry name" value="hydrophobin_I"/>
    <property type="match status" value="1"/>
</dbReference>
<comment type="subcellular location">
    <subcellularLocation>
        <location evidence="1 6">Secreted</location>
        <location evidence="1 6">Cell wall</location>
    </subcellularLocation>
</comment>
<reference evidence="8" key="2">
    <citation type="submission" date="2015-01" db="EMBL/GenBank/DDBJ databases">
        <title>Evolutionary Origins and Diversification of the Mycorrhizal Mutualists.</title>
        <authorList>
            <consortium name="DOE Joint Genome Institute"/>
            <consortium name="Mycorrhizal Genomics Consortium"/>
            <person name="Kohler A."/>
            <person name="Kuo A."/>
            <person name="Nagy L.G."/>
            <person name="Floudas D."/>
            <person name="Copeland A."/>
            <person name="Barry K.W."/>
            <person name="Cichocki N."/>
            <person name="Veneault-Fourrey C."/>
            <person name="LaButti K."/>
            <person name="Lindquist E.A."/>
            <person name="Lipzen A."/>
            <person name="Lundell T."/>
            <person name="Morin E."/>
            <person name="Murat C."/>
            <person name="Riley R."/>
            <person name="Ohm R."/>
            <person name="Sun H."/>
            <person name="Tunlid A."/>
            <person name="Henrissat B."/>
            <person name="Grigoriev I.V."/>
            <person name="Hibbett D.S."/>
            <person name="Martin F."/>
        </authorList>
    </citation>
    <scope>NUCLEOTIDE SEQUENCE [LARGE SCALE GENOMIC DNA]</scope>
    <source>
        <strain evidence="8">Foug A</strain>
    </source>
</reference>
<proteinExistence type="inferred from homology"/>
<dbReference type="HOGENOM" id="CLU_105134_2_0_1"/>
<evidence type="ECO:0000256" key="6">
    <source>
        <dbReference type="RuleBase" id="RU365009"/>
    </source>
</evidence>
<dbReference type="GO" id="GO:0009277">
    <property type="term" value="C:fungal-type cell wall"/>
    <property type="evidence" value="ECO:0007669"/>
    <property type="project" value="InterPro"/>
</dbReference>
<evidence type="ECO:0000256" key="5">
    <source>
        <dbReference type="ARBA" id="ARBA00023157"/>
    </source>
</evidence>
<keyword evidence="3 6" id="KW-0134">Cell wall</keyword>
<keyword evidence="5 6" id="KW-1015">Disulfide bond</keyword>
<protein>
    <recommendedName>
        <fullName evidence="6">Hydrophobin</fullName>
    </recommendedName>
</protein>
<dbReference type="InParanoid" id="A0A0C3E8A8"/>
<reference evidence="7 8" key="1">
    <citation type="submission" date="2014-04" db="EMBL/GenBank/DDBJ databases">
        <authorList>
            <consortium name="DOE Joint Genome Institute"/>
            <person name="Kuo A."/>
            <person name="Kohler A."/>
            <person name="Nagy L.G."/>
            <person name="Floudas D."/>
            <person name="Copeland A."/>
            <person name="Barry K.W."/>
            <person name="Cichocki N."/>
            <person name="Veneault-Fourrey C."/>
            <person name="LaButti K."/>
            <person name="Lindquist E.A."/>
            <person name="Lipzen A."/>
            <person name="Lundell T."/>
            <person name="Morin E."/>
            <person name="Murat C."/>
            <person name="Sun H."/>
            <person name="Tunlid A."/>
            <person name="Henrissat B."/>
            <person name="Grigoriev I.V."/>
            <person name="Hibbett D.S."/>
            <person name="Martin F."/>
            <person name="Nordberg H.P."/>
            <person name="Cantor M.N."/>
            <person name="Hua S.X."/>
        </authorList>
    </citation>
    <scope>NUCLEOTIDE SEQUENCE [LARGE SCALE GENOMIC DNA]</scope>
    <source>
        <strain evidence="7 8">Foug A</strain>
    </source>
</reference>
<feature type="chain" id="PRO_5013987086" description="Hydrophobin" evidence="6">
    <location>
        <begin position="20"/>
        <end position="116"/>
    </location>
</feature>
<organism evidence="7 8">
    <name type="scientific">Scleroderma citrinum Foug A</name>
    <dbReference type="NCBI Taxonomy" id="1036808"/>
    <lineage>
        <taxon>Eukaryota</taxon>
        <taxon>Fungi</taxon>
        <taxon>Dikarya</taxon>
        <taxon>Basidiomycota</taxon>
        <taxon>Agaricomycotina</taxon>
        <taxon>Agaricomycetes</taxon>
        <taxon>Agaricomycetidae</taxon>
        <taxon>Boletales</taxon>
        <taxon>Sclerodermatineae</taxon>
        <taxon>Sclerodermataceae</taxon>
        <taxon>Scleroderma</taxon>
    </lineage>
</organism>